<evidence type="ECO:0000313" key="2">
    <source>
        <dbReference type="EMBL" id="SMS02770.1"/>
    </source>
</evidence>
<dbReference type="EMBL" id="FXXI01000012">
    <property type="protein sequence ID" value="SMS02770.1"/>
    <property type="molecule type" value="Genomic_DNA"/>
</dbReference>
<accession>A0A1Y6J133</accession>
<reference evidence="1 4" key="2">
    <citation type="submission" date="2023-11" db="EMBL/GenBank/DDBJ databases">
        <title>Plant-associative lifestyle of Vibrio porteresiae and its evolutionary dynamics.</title>
        <authorList>
            <person name="Rameshkumar N."/>
            <person name="Kirti K."/>
        </authorList>
    </citation>
    <scope>NUCLEOTIDE SEQUENCE [LARGE SCALE GENOMIC DNA]</scope>
    <source>
        <strain evidence="1 4">MSSRF38</strain>
    </source>
</reference>
<proteinExistence type="predicted"/>
<keyword evidence="4" id="KW-1185">Reference proteome</keyword>
<organism evidence="2 3">
    <name type="scientific">Vibrio mangrovi</name>
    <dbReference type="NCBI Taxonomy" id="474394"/>
    <lineage>
        <taxon>Bacteria</taxon>
        <taxon>Pseudomonadati</taxon>
        <taxon>Pseudomonadota</taxon>
        <taxon>Gammaproteobacteria</taxon>
        <taxon>Vibrionales</taxon>
        <taxon>Vibrionaceae</taxon>
        <taxon>Vibrio</taxon>
    </lineage>
</organism>
<evidence type="ECO:0000313" key="4">
    <source>
        <dbReference type="Proteomes" id="UP001283366"/>
    </source>
</evidence>
<evidence type="ECO:0000313" key="1">
    <source>
        <dbReference type="EMBL" id="MDW6002332.1"/>
    </source>
</evidence>
<sequence length="193" mass="22563">MYPYEPYEGDDQDDIDITFDDILGMSLEGVSSLEREELLLLAQKFVALEMKVGNLPTQLDHFERCDLNDYLQLGLNNETKYSSLLKEIDYLLYVTKTFVALIRTEEKAMKALALDDPGAYAKMLSYRRKYISRYSFLGQYSKNNLSTFLTENKESDRDHSHWFHICESQVLENSYSRVSAHLERLPIDENIFK</sequence>
<reference evidence="2 3" key="1">
    <citation type="submission" date="2017-05" db="EMBL/GenBank/DDBJ databases">
        <authorList>
            <person name="Song R."/>
            <person name="Chenine A.L."/>
            <person name="Ruprecht R.M."/>
        </authorList>
    </citation>
    <scope>NUCLEOTIDE SEQUENCE [LARGE SCALE GENOMIC DNA]</scope>
    <source>
        <strain evidence="2 3">CECT 7927</strain>
    </source>
</reference>
<dbReference type="Proteomes" id="UP000196125">
    <property type="component" value="Unassembled WGS sequence"/>
</dbReference>
<protein>
    <submittedName>
        <fullName evidence="2">Uncharacterized protein</fullName>
    </submittedName>
</protein>
<dbReference type="RefSeq" id="WP_087482775.1">
    <property type="nucleotide sequence ID" value="NZ_AP024883.1"/>
</dbReference>
<dbReference type="Proteomes" id="UP001283366">
    <property type="component" value="Unassembled WGS sequence"/>
</dbReference>
<dbReference type="OrthoDB" id="9996211at2"/>
<gene>
    <name evidence="1" type="ORF">SBX37_05565</name>
    <name evidence="2" type="ORF">VIM7927_04110</name>
</gene>
<dbReference type="AlphaFoldDB" id="A0A1Y6J133"/>
<evidence type="ECO:0000313" key="3">
    <source>
        <dbReference type="Proteomes" id="UP000196125"/>
    </source>
</evidence>
<name>A0A1Y6J133_9VIBR</name>
<dbReference type="EMBL" id="JAWRCO010000001">
    <property type="protein sequence ID" value="MDW6002332.1"/>
    <property type="molecule type" value="Genomic_DNA"/>
</dbReference>